<dbReference type="Proteomes" id="UP000483035">
    <property type="component" value="Unassembled WGS sequence"/>
</dbReference>
<name>A0A6L9UFF8_9HYPH</name>
<evidence type="ECO:0000313" key="2">
    <source>
        <dbReference type="Proteomes" id="UP000483035"/>
    </source>
</evidence>
<dbReference type="RefSeq" id="WP_163993625.1">
    <property type="nucleotide sequence ID" value="NZ_WUEY01000030.1"/>
</dbReference>
<protein>
    <submittedName>
        <fullName evidence="1">Uncharacterized protein</fullName>
    </submittedName>
</protein>
<comment type="caution">
    <text evidence="1">The sequence shown here is derived from an EMBL/GenBank/DDBJ whole genome shotgun (WGS) entry which is preliminary data.</text>
</comment>
<dbReference type="AlphaFoldDB" id="A0A6L9UFF8"/>
<proteinExistence type="predicted"/>
<reference evidence="1 2" key="1">
    <citation type="submission" date="2019-12" db="EMBL/GenBank/DDBJ databases">
        <title>Rhizobium genotypes associated with high levels of biological nitrogen fixation by grain legumes in a temperate-maritime cropping system.</title>
        <authorList>
            <person name="Maluk M."/>
            <person name="Francesc Ferrando Molina F."/>
            <person name="Lopez Del Egido L."/>
            <person name="Lafos M."/>
            <person name="Langarica-Fuentes A."/>
            <person name="Gebre Yohannes G."/>
            <person name="Young M.W."/>
            <person name="Martin P."/>
            <person name="Gantlett R."/>
            <person name="Kenicer G."/>
            <person name="Hawes C."/>
            <person name="Begg G.S."/>
            <person name="Quilliam R.S."/>
            <person name="Squire G.R."/>
            <person name="Poole P.S."/>
            <person name="Young P.W."/>
            <person name="Iannetta P.M."/>
            <person name="James E.K."/>
        </authorList>
    </citation>
    <scope>NUCLEOTIDE SEQUENCE [LARGE SCALE GENOMIC DNA]</scope>
    <source>
        <strain evidence="1 2">JHI1118</strain>
    </source>
</reference>
<sequence>MSPHRAAGLEGEIAVLRYIDKEKLARFYGRATLEQLRYETSASGDVTGVLARPLDCSIRAGLLPAN</sequence>
<organism evidence="1 2">
    <name type="scientific">Rhizobium lusitanum</name>
    <dbReference type="NCBI Taxonomy" id="293958"/>
    <lineage>
        <taxon>Bacteria</taxon>
        <taxon>Pseudomonadati</taxon>
        <taxon>Pseudomonadota</taxon>
        <taxon>Alphaproteobacteria</taxon>
        <taxon>Hyphomicrobiales</taxon>
        <taxon>Rhizobiaceae</taxon>
        <taxon>Rhizobium/Agrobacterium group</taxon>
        <taxon>Rhizobium</taxon>
    </lineage>
</organism>
<accession>A0A6L9UFF8</accession>
<dbReference type="EMBL" id="WUEY01000030">
    <property type="protein sequence ID" value="NEI74394.1"/>
    <property type="molecule type" value="Genomic_DNA"/>
</dbReference>
<evidence type="ECO:0000313" key="1">
    <source>
        <dbReference type="EMBL" id="NEI74394.1"/>
    </source>
</evidence>
<gene>
    <name evidence="1" type="ORF">GR212_33115</name>
</gene>